<dbReference type="CDD" id="cd00093">
    <property type="entry name" value="HTH_XRE"/>
    <property type="match status" value="1"/>
</dbReference>
<dbReference type="EMBL" id="WUMK01000004">
    <property type="protein sequence ID" value="MXN46087.1"/>
    <property type="molecule type" value="Genomic_DNA"/>
</dbReference>
<feature type="domain" description="HTH cro/C1-type" evidence="5">
    <location>
        <begin position="8"/>
        <end position="62"/>
    </location>
</feature>
<keyword evidence="1" id="KW-0805">Transcription regulation</keyword>
<accession>A0A6N8SCA5</accession>
<evidence type="ECO:0000256" key="4">
    <source>
        <dbReference type="SAM" id="MobiDB-lite"/>
    </source>
</evidence>
<dbReference type="Pfam" id="PF00717">
    <property type="entry name" value="Peptidase_S24"/>
    <property type="match status" value="1"/>
</dbReference>
<proteinExistence type="predicted"/>
<feature type="region of interest" description="Disordered" evidence="4">
    <location>
        <begin position="63"/>
        <end position="101"/>
    </location>
</feature>
<dbReference type="InterPro" id="IPR015927">
    <property type="entry name" value="Peptidase_S24_S26A/B/C"/>
</dbReference>
<dbReference type="PANTHER" id="PTHR40661">
    <property type="match status" value="1"/>
</dbReference>
<organism evidence="6 7">
    <name type="scientific">Shinella kummerowiae</name>
    <dbReference type="NCBI Taxonomy" id="417745"/>
    <lineage>
        <taxon>Bacteria</taxon>
        <taxon>Pseudomonadati</taxon>
        <taxon>Pseudomonadota</taxon>
        <taxon>Alphaproteobacteria</taxon>
        <taxon>Hyphomicrobiales</taxon>
        <taxon>Rhizobiaceae</taxon>
        <taxon>Shinella</taxon>
    </lineage>
</organism>
<gene>
    <name evidence="6" type="ORF">GR138_12890</name>
</gene>
<keyword evidence="2" id="KW-0238">DNA-binding</keyword>
<feature type="compositionally biased region" description="Basic and acidic residues" evidence="4">
    <location>
        <begin position="86"/>
        <end position="95"/>
    </location>
</feature>
<dbReference type="Gene3D" id="1.10.260.40">
    <property type="entry name" value="lambda repressor-like DNA-binding domains"/>
    <property type="match status" value="1"/>
</dbReference>
<reference evidence="6 7" key="1">
    <citation type="submission" date="2019-12" db="EMBL/GenBank/DDBJ databases">
        <title>Shinella kummerowiae sp. nov., a symbiotic bacterium isolated from root nodules of the herbal legume Kummerowia stipulacea.</title>
        <authorList>
            <person name="Gao J."/>
        </authorList>
    </citation>
    <scope>NUCLEOTIDE SEQUENCE [LARGE SCALE GENOMIC DNA]</scope>
    <source>
        <strain evidence="6 7">CCBAU 25048</strain>
    </source>
</reference>
<evidence type="ECO:0000256" key="3">
    <source>
        <dbReference type="ARBA" id="ARBA00023163"/>
    </source>
</evidence>
<name>A0A6N8SCA5_9HYPH</name>
<evidence type="ECO:0000259" key="5">
    <source>
        <dbReference type="PROSITE" id="PS50943"/>
    </source>
</evidence>
<dbReference type="RefSeq" id="WP_276508784.1">
    <property type="nucleotide sequence ID" value="NZ_WUMK01000004.1"/>
</dbReference>
<protein>
    <submittedName>
        <fullName evidence="6">Helix-turn-helix domain-containing protein</fullName>
    </submittedName>
</protein>
<dbReference type="AlphaFoldDB" id="A0A6N8SCA5"/>
<dbReference type="SMART" id="SM00530">
    <property type="entry name" value="HTH_XRE"/>
    <property type="match status" value="1"/>
</dbReference>
<dbReference type="InterPro" id="IPR001387">
    <property type="entry name" value="Cro/C1-type_HTH"/>
</dbReference>
<dbReference type="InterPro" id="IPR039418">
    <property type="entry name" value="LexA-like"/>
</dbReference>
<sequence>METFGERLAFARRQKGMTQDDVAARFHINRVNISQWESNTTNPETPRIPALAEMLETTVDWLLSGTGTPPAKQPKRKKETLVSSYDPDKVERDSDPDWDGTGAGVIDGRLSYSPKLPGGMPETAASPGMGLGRIDDGRAARLVTGGIATGHPVLNEWVIPPSYVRNALDASPSQVMIMPVIGHSMEPMLKANDRVLVDISQNAWVGDAVYVIDDGDTVLRAKTVKKVTASTPPQYRIVSEAAPEEVEILNADQFKIVGRVVGRFTRM</sequence>
<dbReference type="PROSITE" id="PS50943">
    <property type="entry name" value="HTH_CROC1"/>
    <property type="match status" value="1"/>
</dbReference>
<evidence type="ECO:0000313" key="6">
    <source>
        <dbReference type="EMBL" id="MXN46087.1"/>
    </source>
</evidence>
<dbReference type="Proteomes" id="UP000435802">
    <property type="component" value="Unassembled WGS sequence"/>
</dbReference>
<evidence type="ECO:0000256" key="2">
    <source>
        <dbReference type="ARBA" id="ARBA00023125"/>
    </source>
</evidence>
<dbReference type="PANTHER" id="PTHR40661:SF3">
    <property type="entry name" value="FELS-1 PROPHAGE TRANSCRIPTIONAL REGULATOR"/>
    <property type="match status" value="1"/>
</dbReference>
<evidence type="ECO:0000313" key="7">
    <source>
        <dbReference type="Proteomes" id="UP000435802"/>
    </source>
</evidence>
<dbReference type="GO" id="GO:0003677">
    <property type="term" value="F:DNA binding"/>
    <property type="evidence" value="ECO:0007669"/>
    <property type="project" value="UniProtKB-KW"/>
</dbReference>
<dbReference type="SUPFAM" id="SSF47413">
    <property type="entry name" value="lambda repressor-like DNA-binding domains"/>
    <property type="match status" value="1"/>
</dbReference>
<dbReference type="InterPro" id="IPR036286">
    <property type="entry name" value="LexA/Signal_pep-like_sf"/>
</dbReference>
<comment type="caution">
    <text evidence="6">The sequence shown here is derived from an EMBL/GenBank/DDBJ whole genome shotgun (WGS) entry which is preliminary data.</text>
</comment>
<keyword evidence="7" id="KW-1185">Reference proteome</keyword>
<keyword evidence="3" id="KW-0804">Transcription</keyword>
<evidence type="ECO:0000256" key="1">
    <source>
        <dbReference type="ARBA" id="ARBA00023015"/>
    </source>
</evidence>
<dbReference type="CDD" id="cd06529">
    <property type="entry name" value="S24_LexA-like"/>
    <property type="match status" value="1"/>
</dbReference>
<dbReference type="Pfam" id="PF12844">
    <property type="entry name" value="HTH_19"/>
    <property type="match status" value="1"/>
</dbReference>
<dbReference type="InterPro" id="IPR010982">
    <property type="entry name" value="Lambda_DNA-bd_dom_sf"/>
</dbReference>
<dbReference type="SUPFAM" id="SSF51306">
    <property type="entry name" value="LexA/Signal peptidase"/>
    <property type="match status" value="1"/>
</dbReference>
<dbReference type="Gene3D" id="2.10.109.10">
    <property type="entry name" value="Umud Fragment, subunit A"/>
    <property type="match status" value="1"/>
</dbReference>